<dbReference type="Proteomes" id="UP000555448">
    <property type="component" value="Unassembled WGS sequence"/>
</dbReference>
<name>A0A7W7NYZ6_9SPHN</name>
<evidence type="ECO:0000313" key="1">
    <source>
        <dbReference type="EMBL" id="MBB4861079.1"/>
    </source>
</evidence>
<dbReference type="EMBL" id="JACHLR010000053">
    <property type="protein sequence ID" value="MBB4861079.1"/>
    <property type="molecule type" value="Genomic_DNA"/>
</dbReference>
<gene>
    <name evidence="1" type="ORF">HNO88_004433</name>
</gene>
<proteinExistence type="predicted"/>
<sequence>MRRSNDEEGCFLYFEEAIRAEILRGMENLFSAVAFAP</sequence>
<reference evidence="1 2" key="1">
    <citation type="submission" date="2020-08" db="EMBL/GenBank/DDBJ databases">
        <title>Functional genomics of gut bacteria from endangered species of beetles.</title>
        <authorList>
            <person name="Carlos-Shanley C."/>
        </authorList>
    </citation>
    <scope>NUCLEOTIDE SEQUENCE [LARGE SCALE GENOMIC DNA]</scope>
    <source>
        <strain evidence="1 2">S00245</strain>
    </source>
</reference>
<evidence type="ECO:0000313" key="2">
    <source>
        <dbReference type="Proteomes" id="UP000555448"/>
    </source>
</evidence>
<accession>A0A7W7NYZ6</accession>
<organism evidence="1 2">
    <name type="scientific">Novosphingobium chloroacetimidivorans</name>
    <dbReference type="NCBI Taxonomy" id="1428314"/>
    <lineage>
        <taxon>Bacteria</taxon>
        <taxon>Pseudomonadati</taxon>
        <taxon>Pseudomonadota</taxon>
        <taxon>Alphaproteobacteria</taxon>
        <taxon>Sphingomonadales</taxon>
        <taxon>Sphingomonadaceae</taxon>
        <taxon>Novosphingobium</taxon>
    </lineage>
</organism>
<protein>
    <submittedName>
        <fullName evidence="1">Uncharacterized protein</fullName>
    </submittedName>
</protein>
<keyword evidence="2" id="KW-1185">Reference proteome</keyword>
<comment type="caution">
    <text evidence="1">The sequence shown here is derived from an EMBL/GenBank/DDBJ whole genome shotgun (WGS) entry which is preliminary data.</text>
</comment>
<dbReference type="AlphaFoldDB" id="A0A7W7NYZ6"/>